<dbReference type="Pfam" id="PF00213">
    <property type="entry name" value="OSCP"/>
    <property type="match status" value="1"/>
</dbReference>
<keyword evidence="6 8" id="KW-0139">CF(1)</keyword>
<dbReference type="HOGENOM" id="CLU_085114_0_1_5"/>
<dbReference type="InterPro" id="IPR026015">
    <property type="entry name" value="ATP_synth_OSCP/delta_N_sf"/>
</dbReference>
<keyword evidence="9" id="KW-0378">Hydrolase</keyword>
<keyword evidence="10" id="KW-1185">Reference proteome</keyword>
<dbReference type="PANTHER" id="PTHR11910">
    <property type="entry name" value="ATP SYNTHASE DELTA CHAIN"/>
    <property type="match status" value="1"/>
</dbReference>
<reference evidence="10" key="1">
    <citation type="submission" date="2011-03" db="EMBL/GenBank/DDBJ databases">
        <title>Draft genome sequence of Brevundimonas diminuta.</title>
        <authorList>
            <person name="Brown P.J.B."/>
            <person name="Buechlein A."/>
            <person name="Hemmerich C."/>
            <person name="Brun Y.V."/>
        </authorList>
    </citation>
    <scope>NUCLEOTIDE SEQUENCE [LARGE SCALE GENOMIC DNA]</scope>
    <source>
        <strain evidence="10">C19</strain>
    </source>
</reference>
<dbReference type="GO" id="GO:0046933">
    <property type="term" value="F:proton-transporting ATP synthase activity, rotational mechanism"/>
    <property type="evidence" value="ECO:0007669"/>
    <property type="project" value="UniProtKB-UniRule"/>
</dbReference>
<keyword evidence="8" id="KW-1003">Cell membrane</keyword>
<evidence type="ECO:0000256" key="4">
    <source>
        <dbReference type="ARBA" id="ARBA00023065"/>
    </source>
</evidence>
<name>F4QKG3_9CAUL</name>
<keyword evidence="4 8" id="KW-0406">Ion transport</keyword>
<evidence type="ECO:0000256" key="6">
    <source>
        <dbReference type="ARBA" id="ARBA00023196"/>
    </source>
</evidence>
<evidence type="ECO:0000256" key="7">
    <source>
        <dbReference type="ARBA" id="ARBA00023310"/>
    </source>
</evidence>
<proteinExistence type="inferred from homology"/>
<dbReference type="PRINTS" id="PR00125">
    <property type="entry name" value="ATPASEDELTA"/>
</dbReference>
<keyword evidence="3 8" id="KW-0375">Hydrogen ion transport</keyword>
<evidence type="ECO:0000256" key="2">
    <source>
        <dbReference type="ARBA" id="ARBA00022448"/>
    </source>
</evidence>
<dbReference type="GO" id="GO:0045259">
    <property type="term" value="C:proton-transporting ATP synthase complex"/>
    <property type="evidence" value="ECO:0007669"/>
    <property type="project" value="UniProtKB-KW"/>
</dbReference>
<keyword evidence="2 8" id="KW-0813">Transport</keyword>
<dbReference type="GO" id="GO:0005886">
    <property type="term" value="C:plasma membrane"/>
    <property type="evidence" value="ECO:0007669"/>
    <property type="project" value="UniProtKB-SubCell"/>
</dbReference>
<gene>
    <name evidence="8 9" type="primary">atpH</name>
    <name evidence="9" type="ORF">ABI_05480</name>
</gene>
<dbReference type="EMBL" id="GL883077">
    <property type="protein sequence ID" value="EGF92115.1"/>
    <property type="molecule type" value="Genomic_DNA"/>
</dbReference>
<dbReference type="NCBIfam" id="NF004406">
    <property type="entry name" value="PRK05758.3-2"/>
    <property type="match status" value="1"/>
</dbReference>
<accession>F4QKG3</accession>
<comment type="function">
    <text evidence="8">This protein is part of the stalk that links CF(0) to CF(1). It either transmits conformational changes from CF(0) to CF(1) or is implicated in proton conduction.</text>
</comment>
<dbReference type="STRING" id="715226.ABI_05480"/>
<comment type="subcellular location">
    <subcellularLocation>
        <location evidence="8">Cell membrane</location>
        <topology evidence="8">Peripheral membrane protein</topology>
    </subcellularLocation>
    <subcellularLocation>
        <location evidence="1">Membrane</location>
    </subcellularLocation>
</comment>
<dbReference type="eggNOG" id="COG0712">
    <property type="taxonomic scope" value="Bacteria"/>
</dbReference>
<evidence type="ECO:0000313" key="9">
    <source>
        <dbReference type="EMBL" id="EGF92115.1"/>
    </source>
</evidence>
<keyword evidence="5 8" id="KW-0472">Membrane</keyword>
<comment type="similarity">
    <text evidence="8">Belongs to the ATPase delta chain family.</text>
</comment>
<evidence type="ECO:0000256" key="8">
    <source>
        <dbReference type="HAMAP-Rule" id="MF_01416"/>
    </source>
</evidence>
<comment type="function">
    <text evidence="8">F(1)F(0) ATP synthase produces ATP from ADP in the presence of a proton or sodium gradient. F-type ATPases consist of two structural domains, F(1) containing the extramembraneous catalytic core and F(0) containing the membrane proton channel, linked together by a central stalk and a peripheral stalk. During catalysis, ATP synthesis in the catalytic domain of F(1) is coupled via a rotary mechanism of the central stalk subunits to proton translocation.</text>
</comment>
<protein>
    <recommendedName>
        <fullName evidence="8">ATP synthase subunit delta</fullName>
    </recommendedName>
    <alternativeName>
        <fullName evidence="8">ATP synthase F(1) sector subunit delta</fullName>
    </alternativeName>
    <alternativeName>
        <fullName evidence="8">F-type ATPase subunit delta</fullName>
        <shortName evidence="8">F-ATPase subunit delta</shortName>
    </alternativeName>
</protein>
<dbReference type="AlphaFoldDB" id="F4QKG3"/>
<dbReference type="GO" id="GO:0016787">
    <property type="term" value="F:hydrolase activity"/>
    <property type="evidence" value="ECO:0007669"/>
    <property type="project" value="UniProtKB-KW"/>
</dbReference>
<dbReference type="Gene3D" id="1.10.520.20">
    <property type="entry name" value="N-terminal domain of the delta subunit of the F1F0-ATP synthase"/>
    <property type="match status" value="1"/>
</dbReference>
<dbReference type="HAMAP" id="MF_01416">
    <property type="entry name" value="ATP_synth_delta_bact"/>
    <property type="match status" value="1"/>
</dbReference>
<dbReference type="NCBIfam" id="TIGR01145">
    <property type="entry name" value="ATP_synt_delta"/>
    <property type="match status" value="1"/>
</dbReference>
<evidence type="ECO:0000256" key="1">
    <source>
        <dbReference type="ARBA" id="ARBA00004370"/>
    </source>
</evidence>
<organism evidence="9 10">
    <name type="scientific">Asticcacaulis biprosthecium C19</name>
    <dbReference type="NCBI Taxonomy" id="715226"/>
    <lineage>
        <taxon>Bacteria</taxon>
        <taxon>Pseudomonadati</taxon>
        <taxon>Pseudomonadota</taxon>
        <taxon>Alphaproteobacteria</taxon>
        <taxon>Caulobacterales</taxon>
        <taxon>Caulobacteraceae</taxon>
        <taxon>Asticcacaulis</taxon>
    </lineage>
</organism>
<evidence type="ECO:0000313" key="10">
    <source>
        <dbReference type="Proteomes" id="UP000006512"/>
    </source>
</evidence>
<dbReference type="InterPro" id="IPR000711">
    <property type="entry name" value="ATPase_OSCP/dsu"/>
</dbReference>
<dbReference type="Proteomes" id="UP000006512">
    <property type="component" value="Unassembled WGS sequence"/>
</dbReference>
<dbReference type="SUPFAM" id="SSF47928">
    <property type="entry name" value="N-terminal domain of the delta subunit of the F1F0-ATP synthase"/>
    <property type="match status" value="1"/>
</dbReference>
<evidence type="ECO:0000256" key="5">
    <source>
        <dbReference type="ARBA" id="ARBA00023136"/>
    </source>
</evidence>
<evidence type="ECO:0000256" key="3">
    <source>
        <dbReference type="ARBA" id="ARBA00022781"/>
    </source>
</evidence>
<keyword evidence="7 8" id="KW-0066">ATP synthesis</keyword>
<sequence>MDLMNDQYRHTEAGNRYARATFDLARENRLLNHINKDIAKLKELLLSSAELRNFVSSQVYKSDVKLKGLTAVTASLKLNPITNNLLGVLAANGRLNQLFPVINAFEKLFAAHSGVVTADVTSAVALTDAQLDSLKTTLAQALGQSAEINTRVDPALLGGLKVRVGSRLFDASLKTKLDSLKFALKRA</sequence>